<comment type="caution">
    <text evidence="3">The sequence shown here is derived from an EMBL/GenBank/DDBJ whole genome shotgun (WGS) entry which is preliminary data.</text>
</comment>
<proteinExistence type="predicted"/>
<feature type="coiled-coil region" evidence="1">
    <location>
        <begin position="41"/>
        <end position="72"/>
    </location>
</feature>
<dbReference type="EMBL" id="JAUUTY010000007">
    <property type="protein sequence ID" value="KAK1608310.1"/>
    <property type="molecule type" value="Genomic_DNA"/>
</dbReference>
<dbReference type="AlphaFoldDB" id="A0AAD8QSM5"/>
<accession>A0AAD8QSM5</accession>
<feature type="region of interest" description="Disordered" evidence="2">
    <location>
        <begin position="98"/>
        <end position="231"/>
    </location>
</feature>
<feature type="compositionally biased region" description="Basic residues" evidence="2">
    <location>
        <begin position="220"/>
        <end position="231"/>
    </location>
</feature>
<protein>
    <submittedName>
        <fullName evidence="3">Uncharacterized protein</fullName>
    </submittedName>
</protein>
<evidence type="ECO:0000313" key="3">
    <source>
        <dbReference type="EMBL" id="KAK1608310.1"/>
    </source>
</evidence>
<sequence>MRRIRPGPKVPHHWSRLDEVRAKLSSPLTAGADPTTVEKDLEAHRQLLLKQAEELAAAKRQLEINRREYDRAHGFTPAGDNPSRAGLIRRRGGGLGAEIARDGAESPACHGATRLQHPRQEHARGAAARAEPPRGRRAARTAGNQLINAATRAVDPMYATPPQLSRSRRCSTGRTRPRDTRVRSPHQAGTGITGPPMRAPPAQGQPPGIGSAAAAGHHQAGIRRKNPRGRR</sequence>
<keyword evidence="1" id="KW-0175">Coiled coil</keyword>
<keyword evidence="4" id="KW-1185">Reference proteome</keyword>
<organism evidence="3 4">
    <name type="scientific">Lolium multiflorum</name>
    <name type="common">Italian ryegrass</name>
    <name type="synonym">Lolium perenne subsp. multiflorum</name>
    <dbReference type="NCBI Taxonomy" id="4521"/>
    <lineage>
        <taxon>Eukaryota</taxon>
        <taxon>Viridiplantae</taxon>
        <taxon>Streptophyta</taxon>
        <taxon>Embryophyta</taxon>
        <taxon>Tracheophyta</taxon>
        <taxon>Spermatophyta</taxon>
        <taxon>Magnoliopsida</taxon>
        <taxon>Liliopsida</taxon>
        <taxon>Poales</taxon>
        <taxon>Poaceae</taxon>
        <taxon>BOP clade</taxon>
        <taxon>Pooideae</taxon>
        <taxon>Poodae</taxon>
        <taxon>Poeae</taxon>
        <taxon>Poeae Chloroplast Group 2 (Poeae type)</taxon>
        <taxon>Loliodinae</taxon>
        <taxon>Loliinae</taxon>
        <taxon>Lolium</taxon>
    </lineage>
</organism>
<gene>
    <name evidence="3" type="ORF">QYE76_031983</name>
</gene>
<dbReference type="Proteomes" id="UP001231189">
    <property type="component" value="Unassembled WGS sequence"/>
</dbReference>
<evidence type="ECO:0000256" key="2">
    <source>
        <dbReference type="SAM" id="MobiDB-lite"/>
    </source>
</evidence>
<evidence type="ECO:0000256" key="1">
    <source>
        <dbReference type="SAM" id="Coils"/>
    </source>
</evidence>
<feature type="compositionally biased region" description="Low complexity" evidence="2">
    <location>
        <begin position="194"/>
        <end position="219"/>
    </location>
</feature>
<evidence type="ECO:0000313" key="4">
    <source>
        <dbReference type="Proteomes" id="UP001231189"/>
    </source>
</evidence>
<name>A0AAD8QSM5_LOLMU</name>
<reference evidence="3" key="1">
    <citation type="submission" date="2023-07" db="EMBL/GenBank/DDBJ databases">
        <title>A chromosome-level genome assembly of Lolium multiflorum.</title>
        <authorList>
            <person name="Chen Y."/>
            <person name="Copetti D."/>
            <person name="Kolliker R."/>
            <person name="Studer B."/>
        </authorList>
    </citation>
    <scope>NUCLEOTIDE SEQUENCE</scope>
    <source>
        <strain evidence="3">02402/16</strain>
        <tissue evidence="3">Leaf</tissue>
    </source>
</reference>